<dbReference type="EMBL" id="JNBR01000070">
    <property type="protein sequence ID" value="OQR99359.1"/>
    <property type="molecule type" value="Genomic_DNA"/>
</dbReference>
<dbReference type="OrthoDB" id="163938at2759"/>
<dbReference type="PANTHER" id="PTHR34894:SF5">
    <property type="entry name" value="EF-HAND DOMAIN-CONTAINING PROTEIN"/>
    <property type="match status" value="1"/>
</dbReference>
<comment type="caution">
    <text evidence="2">The sequence shown here is derived from an EMBL/GenBank/DDBJ whole genome shotgun (WGS) entry which is preliminary data.</text>
</comment>
<dbReference type="Proteomes" id="UP000243579">
    <property type="component" value="Unassembled WGS sequence"/>
</dbReference>
<evidence type="ECO:0000256" key="1">
    <source>
        <dbReference type="SAM" id="MobiDB-lite"/>
    </source>
</evidence>
<organism evidence="2 3">
    <name type="scientific">Achlya hypogyna</name>
    <name type="common">Oomycete</name>
    <name type="synonym">Protoachlya hypogyna</name>
    <dbReference type="NCBI Taxonomy" id="1202772"/>
    <lineage>
        <taxon>Eukaryota</taxon>
        <taxon>Sar</taxon>
        <taxon>Stramenopiles</taxon>
        <taxon>Oomycota</taxon>
        <taxon>Saprolegniomycetes</taxon>
        <taxon>Saprolegniales</taxon>
        <taxon>Achlyaceae</taxon>
        <taxon>Achlya</taxon>
    </lineage>
</organism>
<keyword evidence="3" id="KW-1185">Reference proteome</keyword>
<feature type="region of interest" description="Disordered" evidence="1">
    <location>
        <begin position="875"/>
        <end position="894"/>
    </location>
</feature>
<feature type="compositionally biased region" description="Low complexity" evidence="1">
    <location>
        <begin position="12"/>
        <end position="24"/>
    </location>
</feature>
<reference evidence="2 3" key="1">
    <citation type="journal article" date="2014" name="Genome Biol. Evol.">
        <title>The secreted proteins of Achlya hypogyna and Thraustotheca clavata identify the ancestral oomycete secretome and reveal gene acquisitions by horizontal gene transfer.</title>
        <authorList>
            <person name="Misner I."/>
            <person name="Blouin N."/>
            <person name="Leonard G."/>
            <person name="Richards T.A."/>
            <person name="Lane C.E."/>
        </authorList>
    </citation>
    <scope>NUCLEOTIDE SEQUENCE [LARGE SCALE GENOMIC DNA]</scope>
    <source>
        <strain evidence="2 3">ATCC 48635</strain>
    </source>
</reference>
<dbReference type="PANTHER" id="PTHR34894">
    <property type="entry name" value="SAM-DEPENDENT METHYLTRANSFERASE RSMI, CONSERVED SITE"/>
    <property type="match status" value="1"/>
</dbReference>
<evidence type="ECO:0000313" key="2">
    <source>
        <dbReference type="EMBL" id="OQR99359.1"/>
    </source>
</evidence>
<protein>
    <submittedName>
        <fullName evidence="2">Uncharacterized protein</fullName>
    </submittedName>
</protein>
<feature type="region of interest" description="Disordered" evidence="1">
    <location>
        <begin position="1"/>
        <end position="42"/>
    </location>
</feature>
<evidence type="ECO:0000313" key="3">
    <source>
        <dbReference type="Proteomes" id="UP000243579"/>
    </source>
</evidence>
<dbReference type="STRING" id="1202772.A0A1V9ZMZ6"/>
<proteinExistence type="predicted"/>
<accession>A0A1V9ZMZ6</accession>
<name>A0A1V9ZMZ6_ACHHY</name>
<sequence length="1398" mass="155097">MPTQLLPLTKSPAKAKAKAPPYYAGGDASSPRKQRQMLKSSEVRHPVEFSAGDVVSVLPGSYADGGSNGTGTLHDILLFDQKLRDATAMDVHADASQWTNWDVARADQDGHAPVDTSALNLLTSNKLTFEILTSDRGQRVVPALIEAWGQDKFSDNGNRLWTILDTFFRSLPYVFVHRDELHTKLIVRYMSAMALLKNVLMDALFCPNASVAAAVTASIAPAHKEKIPLYHYCHQLEREIHMLKNSTADQSWEMIHASDVGLLQDATARLLLEYWKLPKRERLAFLAQVFTHTSEMEVEIVQVLLENSTFVLRRVLEEMGYESKEERHERRLHSITSLVTKSVTASLEAKKLRLQNEAKRKELEPIQLRHKGIQVCMDDEAPQVRTPPHTPKESLYSPRRFVANREKSLQLVLMQDYQPFKKDKPSVLVKDLWTISALTDNLIHHLSVFVDNANEKHTVPPQVVSMGTLLLEWLRFEKVRAVSNAKEAGHELHCNPHYKQCMLSMLQLFLDHDQAPLSVKTQAQTLQDYILNQRQPASVSVPRDDDGLPLHAVAVDVHPSDVRNFLKGGFPADIAQHMVTIASDTSPLEKQSHLILLMEQLERYTRESMHKPGARPLGFGEVRPVSSEASVGILLEKIKGLILSATDANREELGRDAAALLLTYTGRKQSTLASGHVRALDAESVCHVLLTKLEHEMQAGPLAHTTRRELTRLNSLVSTFVHIDETDPKEALLSPEHIQDSVSWLGALLAQALLQKDSLGKATGAVLDALHSMLGKTQDKMKGASVTACLATIVNAMKLSGDKKALEDFVRGLDDLQATLKALLNPLSVSVDEESWSMTEAAIDAVVADPRVDAIPVLLVQLGSKLQELQTARVAAANKPQPPPKGRPNALLPGLGPWEKETTKGRKPHVLGITTAELSEMFSENKTIMNLGTVLKLIYQAFPLIYRERHECNLSEQDSVGSTAFIDFVYDWYLRKYGLRKLAMQHLSKLLLALKKHKKTSKKCLLVYVPYYDYSSLNFALGLLHLWTNGTFSIGASPTIKAPLTTLMQTLEDSYDKRFGPFGNMDGIKSTLAAKACLEDATLIDQDVALEVAIEEFGVMKTTVEKMLREIYAAGDFLGQDEMGYDEFATVLHGLSPGIADRDVVRMFREAADPVVGTIPGRRFVAVVIDQGVLSARQNKFKASTVAASSAAFPEYEEEQFAALDEAWQAVEADILAAVERIPHKEAASSLMLRVRILKMIITKRIDSETAWLAHRSILRDVSRFRNLSEPAIAAIKTKEAAFKEAVARLTSMKFGGLRLNAPSAMAYVTDLDENNLPEELHEGAEPEAVSHLEEKLRDEILRLTDGAGATDATIESTLDSYGSAVQKVRRVNEKYSSILRRVTIAIKALTTAPTDPA</sequence>
<gene>
    <name evidence="2" type="ORF">ACHHYP_06899</name>
</gene>